<feature type="non-terminal residue" evidence="2">
    <location>
        <position position="1"/>
    </location>
</feature>
<dbReference type="OrthoDB" id="4940825at2759"/>
<dbReference type="EMBL" id="AZNF01000003">
    <property type="protein sequence ID" value="KID68067.1"/>
    <property type="molecule type" value="Genomic_DNA"/>
</dbReference>
<dbReference type="AlphaFoldDB" id="A0A0B4FJQ3"/>
<gene>
    <name evidence="2" type="ORF">MAN_02923</name>
</gene>
<feature type="domain" description="F-box" evidence="1">
    <location>
        <begin position="8"/>
        <end position="57"/>
    </location>
</feature>
<sequence>MAAEFTMRSPLERLPFEVLEMMCAFLPRADLKALRLVSRAFDGPSLSTLFRTVYLKVHLGSFEKLLDISRSEKLNKHVRYISYDCRVLDASRVSPDFAHWVAETACKGLCNRYHVASFVQQFTQEELDGFYQNYRQFQSDQQHMLKDDNENRMLRDALQNLPRLLGVESRMPDPREMSTVRPPSERAWSQNSLSTVAQKILVEPPRLEGGELEATRHFWALLQSAFLAGHAERLTHIHGEYMELNSWRDAAAASSLANYDGGFPSLQHLSLSFIDYEHSDEATDYIGGIIADAPSLRSLLLYFDFGDYMPFCELIWPDVELHHLRSLSLYGLCVTETQLRDGLGAFRGTLRSLELADMSFIPGSWVLFFRFLSKEMTLDHVKLYGGLGNYRDEEWIARDERQSPLPALAGASARDSRKYLVYRLERFITGRGRYPDPFTPRKKRDGDLEKYGYSLPWAFKQDRSWYHSDTVWSAREWENTYPLATRWTLPT</sequence>
<dbReference type="VEuPathDB" id="FungiDB:MAN_02923"/>
<dbReference type="SUPFAM" id="SSF81383">
    <property type="entry name" value="F-box domain"/>
    <property type="match status" value="1"/>
</dbReference>
<dbReference type="Proteomes" id="UP000031186">
    <property type="component" value="Unassembled WGS sequence"/>
</dbReference>
<accession>A0A0B4FJQ3</accession>
<protein>
    <submittedName>
        <fullName evidence="2">F-box domain, cyclin-like protein</fullName>
    </submittedName>
</protein>
<evidence type="ECO:0000313" key="2">
    <source>
        <dbReference type="EMBL" id="KID68067.1"/>
    </source>
</evidence>
<dbReference type="InterPro" id="IPR001810">
    <property type="entry name" value="F-box_dom"/>
</dbReference>
<dbReference type="SUPFAM" id="SSF52047">
    <property type="entry name" value="RNI-like"/>
    <property type="match status" value="1"/>
</dbReference>
<keyword evidence="3" id="KW-1185">Reference proteome</keyword>
<organism evidence="2 3">
    <name type="scientific">Metarhizium anisopliae (strain ARSEF 549)</name>
    <dbReference type="NCBI Taxonomy" id="3151832"/>
    <lineage>
        <taxon>Eukaryota</taxon>
        <taxon>Fungi</taxon>
        <taxon>Dikarya</taxon>
        <taxon>Ascomycota</taxon>
        <taxon>Pezizomycotina</taxon>
        <taxon>Sordariomycetes</taxon>
        <taxon>Hypocreomycetidae</taxon>
        <taxon>Hypocreales</taxon>
        <taxon>Clavicipitaceae</taxon>
        <taxon>Metarhizium</taxon>
    </lineage>
</organism>
<reference evidence="2 3" key="1">
    <citation type="journal article" date="2014" name="Proc. Natl. Acad. Sci. U.S.A.">
        <title>Trajectory and genomic determinants of fungal-pathogen speciation and host adaptation.</title>
        <authorList>
            <person name="Hu X."/>
            <person name="Xiao G."/>
            <person name="Zheng P."/>
            <person name="Shang Y."/>
            <person name="Su Y."/>
            <person name="Zhang X."/>
            <person name="Liu X."/>
            <person name="Zhan S."/>
            <person name="St Leger R.J."/>
            <person name="Wang C."/>
        </authorList>
    </citation>
    <scope>NUCLEOTIDE SEQUENCE [LARGE SCALE GENOMIC DNA]</scope>
    <source>
        <strain evidence="2 3">ARSEF 549</strain>
    </source>
</reference>
<dbReference type="HOGENOM" id="CLU_043061_0_0_1"/>
<comment type="caution">
    <text evidence="2">The sequence shown here is derived from an EMBL/GenBank/DDBJ whole genome shotgun (WGS) entry which is preliminary data.</text>
</comment>
<evidence type="ECO:0000259" key="1">
    <source>
        <dbReference type="PROSITE" id="PS50181"/>
    </source>
</evidence>
<name>A0A0B4FJQ3_METAF</name>
<dbReference type="PROSITE" id="PS50181">
    <property type="entry name" value="FBOX"/>
    <property type="match status" value="1"/>
</dbReference>
<proteinExistence type="predicted"/>
<evidence type="ECO:0000313" key="3">
    <source>
        <dbReference type="Proteomes" id="UP000031186"/>
    </source>
</evidence>
<dbReference type="InterPro" id="IPR036047">
    <property type="entry name" value="F-box-like_dom_sf"/>
</dbReference>